<keyword evidence="1" id="KW-0812">Transmembrane</keyword>
<organism evidence="2 3">
    <name type="scientific">Qipengyuania aquimaris</name>
    <dbReference type="NCBI Taxonomy" id="255984"/>
    <lineage>
        <taxon>Bacteria</taxon>
        <taxon>Pseudomonadati</taxon>
        <taxon>Pseudomonadota</taxon>
        <taxon>Alphaproteobacteria</taxon>
        <taxon>Sphingomonadales</taxon>
        <taxon>Erythrobacteraceae</taxon>
        <taxon>Qipengyuania</taxon>
    </lineage>
</organism>
<proteinExistence type="predicted"/>
<keyword evidence="1" id="KW-1133">Transmembrane helix</keyword>
<name>A0A9Q3XD17_9SPHN</name>
<feature type="transmembrane region" description="Helical" evidence="1">
    <location>
        <begin position="177"/>
        <end position="195"/>
    </location>
</feature>
<evidence type="ECO:0000313" key="2">
    <source>
        <dbReference type="EMBL" id="MBY6218049.1"/>
    </source>
</evidence>
<feature type="transmembrane region" description="Helical" evidence="1">
    <location>
        <begin position="77"/>
        <end position="101"/>
    </location>
</feature>
<evidence type="ECO:0000256" key="1">
    <source>
        <dbReference type="SAM" id="Phobius"/>
    </source>
</evidence>
<gene>
    <name evidence="2" type="ORF">KUV31_06795</name>
</gene>
<dbReference type="RefSeq" id="WP_221428724.1">
    <property type="nucleotide sequence ID" value="NZ_JAHVJJ010000001.1"/>
</dbReference>
<reference evidence="2" key="1">
    <citation type="submission" date="2021-06" db="EMBL/GenBank/DDBJ databases">
        <title>50 bacteria genomes isolated from Dapeng, Shenzhen, China.</title>
        <authorList>
            <person name="Zheng W."/>
            <person name="Yu S."/>
            <person name="Huang Y."/>
        </authorList>
    </citation>
    <scope>NUCLEOTIDE SEQUENCE</scope>
    <source>
        <strain evidence="2">DP4N28-2</strain>
    </source>
</reference>
<dbReference type="EMBL" id="JAHVKP010000001">
    <property type="protein sequence ID" value="MBY6218049.1"/>
    <property type="molecule type" value="Genomic_DNA"/>
</dbReference>
<accession>A0A9Q3XD17</accession>
<dbReference type="AlphaFoldDB" id="A0A9Q3XD17"/>
<feature type="transmembrane region" description="Helical" evidence="1">
    <location>
        <begin position="121"/>
        <end position="143"/>
    </location>
</feature>
<comment type="caution">
    <text evidence="2">The sequence shown here is derived from an EMBL/GenBank/DDBJ whole genome shotgun (WGS) entry which is preliminary data.</text>
</comment>
<evidence type="ECO:0000313" key="3">
    <source>
        <dbReference type="Proteomes" id="UP000824927"/>
    </source>
</evidence>
<protein>
    <submittedName>
        <fullName evidence="2">DUF2975 domain-containing protein</fullName>
    </submittedName>
</protein>
<keyword evidence="1" id="KW-0472">Membrane</keyword>
<feature type="transmembrane region" description="Helical" evidence="1">
    <location>
        <begin position="12"/>
        <end position="33"/>
    </location>
</feature>
<sequence>MNAIWVRRFVDVLVAMFALVILGSLIQLVGSIMGDTFGTVTWEASGHPGPEIAIGDAAAFSAKTGDLSVEGLYIVNAIYWLARLVVLGLMLAVFVKLRGILGRIASSDMFNDANVDALRRIGWFLLIASLVSIGATIIVQAGMLNALPPIEGIKVHPSISWDAKGVNNIWLEYEPPILPLLMAFIAFLSSSAFRLGMNFREDSESVV</sequence>
<dbReference type="Proteomes" id="UP000824927">
    <property type="component" value="Unassembled WGS sequence"/>
</dbReference>